<reference evidence="1" key="1">
    <citation type="submission" date="2023-05" db="EMBL/GenBank/DDBJ databases">
        <authorList>
            <person name="Stuckert A."/>
        </authorList>
    </citation>
    <scope>NUCLEOTIDE SEQUENCE</scope>
</reference>
<sequence length="91" mass="10567">LNTFSHQRFKQSSDFYQCPAEPWLKACRSSFLFSPDCPIRLHNPWTSVWTVLIGPVLITCTPPRKKKESSLVIYTKLSMCSLPPRLYSFSR</sequence>
<keyword evidence="2" id="KW-1185">Reference proteome</keyword>
<comment type="caution">
    <text evidence="1">The sequence shown here is derived from an EMBL/GenBank/DDBJ whole genome shotgun (WGS) entry which is preliminary data.</text>
</comment>
<evidence type="ECO:0000313" key="1">
    <source>
        <dbReference type="EMBL" id="CAI9579297.1"/>
    </source>
</evidence>
<organism evidence="1 2">
    <name type="scientific">Staurois parvus</name>
    <dbReference type="NCBI Taxonomy" id="386267"/>
    <lineage>
        <taxon>Eukaryota</taxon>
        <taxon>Metazoa</taxon>
        <taxon>Chordata</taxon>
        <taxon>Craniata</taxon>
        <taxon>Vertebrata</taxon>
        <taxon>Euteleostomi</taxon>
        <taxon>Amphibia</taxon>
        <taxon>Batrachia</taxon>
        <taxon>Anura</taxon>
        <taxon>Neobatrachia</taxon>
        <taxon>Ranoidea</taxon>
        <taxon>Ranidae</taxon>
        <taxon>Staurois</taxon>
    </lineage>
</organism>
<protein>
    <submittedName>
        <fullName evidence="1">Uncharacterized protein</fullName>
    </submittedName>
</protein>
<dbReference type="Proteomes" id="UP001162483">
    <property type="component" value="Unassembled WGS sequence"/>
</dbReference>
<proteinExistence type="predicted"/>
<evidence type="ECO:0000313" key="2">
    <source>
        <dbReference type="Proteomes" id="UP001162483"/>
    </source>
</evidence>
<accession>A0ABN9E3E9</accession>
<feature type="non-terminal residue" evidence="1">
    <location>
        <position position="1"/>
    </location>
</feature>
<gene>
    <name evidence="1" type="ORF">SPARVUS_LOCUS9050772</name>
</gene>
<name>A0ABN9E3E9_9NEOB</name>
<dbReference type="EMBL" id="CATNWA010015082">
    <property type="protein sequence ID" value="CAI9579297.1"/>
    <property type="molecule type" value="Genomic_DNA"/>
</dbReference>